<dbReference type="Proteomes" id="UP001597387">
    <property type="component" value="Unassembled WGS sequence"/>
</dbReference>
<evidence type="ECO:0000313" key="3">
    <source>
        <dbReference type="Proteomes" id="UP001597387"/>
    </source>
</evidence>
<keyword evidence="1" id="KW-0472">Membrane</keyword>
<feature type="transmembrane region" description="Helical" evidence="1">
    <location>
        <begin position="37"/>
        <end position="57"/>
    </location>
</feature>
<sequence length="187" mass="21879">MNPPIDTTYRTERLLEWEVQSLSGKYGNFSFYKKTTWFLFGVIVLVIFITAFIMPFFPPRYGWGNWLAPRTIDEYQSRVSSFLIIAPLILLIGFAFLSIRNTIDLKSGIKRTANFKVTDVIDLGVFKILILNGWRLYSLKYRDNQFHTVTPGQIMNIKRTGTCRLISYYIRDEKAFIQEQNIKKASH</sequence>
<proteinExistence type="predicted"/>
<evidence type="ECO:0000256" key="1">
    <source>
        <dbReference type="SAM" id="Phobius"/>
    </source>
</evidence>
<keyword evidence="3" id="KW-1185">Reference proteome</keyword>
<evidence type="ECO:0008006" key="4">
    <source>
        <dbReference type="Google" id="ProtNLM"/>
    </source>
</evidence>
<accession>A0ABW4ZKN3</accession>
<organism evidence="2 3">
    <name type="scientific">Paradesertivirga mongoliensis</name>
    <dbReference type="NCBI Taxonomy" id="2100740"/>
    <lineage>
        <taxon>Bacteria</taxon>
        <taxon>Pseudomonadati</taxon>
        <taxon>Bacteroidota</taxon>
        <taxon>Sphingobacteriia</taxon>
        <taxon>Sphingobacteriales</taxon>
        <taxon>Sphingobacteriaceae</taxon>
        <taxon>Paradesertivirga</taxon>
    </lineage>
</organism>
<keyword evidence="1" id="KW-1133">Transmembrane helix</keyword>
<dbReference type="RefSeq" id="WP_255903301.1">
    <property type="nucleotide sequence ID" value="NZ_JAFMZO010000003.1"/>
</dbReference>
<comment type="caution">
    <text evidence="2">The sequence shown here is derived from an EMBL/GenBank/DDBJ whole genome shotgun (WGS) entry which is preliminary data.</text>
</comment>
<evidence type="ECO:0000313" key="2">
    <source>
        <dbReference type="EMBL" id="MFD2162593.1"/>
    </source>
</evidence>
<protein>
    <recommendedName>
        <fullName evidence="4">DUF304 domain-containing protein</fullName>
    </recommendedName>
</protein>
<reference evidence="3" key="1">
    <citation type="journal article" date="2019" name="Int. J. Syst. Evol. Microbiol.">
        <title>The Global Catalogue of Microorganisms (GCM) 10K type strain sequencing project: providing services to taxonomists for standard genome sequencing and annotation.</title>
        <authorList>
            <consortium name="The Broad Institute Genomics Platform"/>
            <consortium name="The Broad Institute Genome Sequencing Center for Infectious Disease"/>
            <person name="Wu L."/>
            <person name="Ma J."/>
        </authorList>
    </citation>
    <scope>NUCLEOTIDE SEQUENCE [LARGE SCALE GENOMIC DNA]</scope>
    <source>
        <strain evidence="3">KCTC 42217</strain>
    </source>
</reference>
<dbReference type="EMBL" id="JBHUHZ010000001">
    <property type="protein sequence ID" value="MFD2162593.1"/>
    <property type="molecule type" value="Genomic_DNA"/>
</dbReference>
<feature type="transmembrane region" description="Helical" evidence="1">
    <location>
        <begin position="77"/>
        <end position="99"/>
    </location>
</feature>
<name>A0ABW4ZKN3_9SPHI</name>
<keyword evidence="1" id="KW-0812">Transmembrane</keyword>
<gene>
    <name evidence="2" type="ORF">ACFSJU_09340</name>
</gene>